<name>A0A4V4M2X1_WALIC</name>
<dbReference type="Proteomes" id="UP000306954">
    <property type="component" value="Unassembled WGS sequence"/>
</dbReference>
<feature type="region of interest" description="Disordered" evidence="1">
    <location>
        <begin position="390"/>
        <end position="468"/>
    </location>
</feature>
<feature type="compositionally biased region" description="Basic and acidic residues" evidence="1">
    <location>
        <begin position="390"/>
        <end position="422"/>
    </location>
</feature>
<dbReference type="EMBL" id="SPOF01000004">
    <property type="protein sequence ID" value="TIB16327.1"/>
    <property type="molecule type" value="Genomic_DNA"/>
</dbReference>
<dbReference type="AlphaFoldDB" id="A0A4V4M2X1"/>
<organism evidence="2 3">
    <name type="scientific">Wallemia ichthyophaga</name>
    <dbReference type="NCBI Taxonomy" id="245174"/>
    <lineage>
        <taxon>Eukaryota</taxon>
        <taxon>Fungi</taxon>
        <taxon>Dikarya</taxon>
        <taxon>Basidiomycota</taxon>
        <taxon>Wallemiomycotina</taxon>
        <taxon>Wallemiomycetes</taxon>
        <taxon>Wallemiales</taxon>
        <taxon>Wallemiaceae</taxon>
        <taxon>Wallemia</taxon>
    </lineage>
</organism>
<evidence type="ECO:0000256" key="1">
    <source>
        <dbReference type="SAM" id="MobiDB-lite"/>
    </source>
</evidence>
<sequence length="468" mass="52986">MINTFQLPQSHHLHAFNKNLNSLPSNHIHTLNTSLIRLKSFYLLLLDNGLDSVNKSSFDAVNHYLLSIGLPGVDQHSIYSINAQLELLDEVYTLVDNWIHFGGGGSGSSDSSNSAGGIPPISSTDSTDSIYSNINNTQQQPPQQPPQQPQQQPPQPPQPPPRNDSYIVINLSTLTPLVLPLLFLLFKCGLMLYIFCRHGSWPRKIIMAVLTIGYSIWEATRFVHVRRHIINPPNQGVQGRQQNGQANALNNPNNAYDALNQAAQQARANGNGNDNDNTAQTPHPHPTNPLNPLSALDQALDRVAHLNLHYEAQRLRIPGPVPTNTPLPPYPATRMAASQQRPPRHPMWWTRLIVPALLAILTLFPEVERRRSRALKWRYSAFKSIKAAERLRRERRHEEREERERGEQRGEQNEQNDQRETMSHTYQQTHHSHDCHARPSQAPSAETPDIDEQDEQVAEQAQVENWEE</sequence>
<protein>
    <submittedName>
        <fullName evidence="2">Uncharacterized protein</fullName>
    </submittedName>
</protein>
<feature type="region of interest" description="Disordered" evidence="1">
    <location>
        <begin position="129"/>
        <end position="165"/>
    </location>
</feature>
<proteinExistence type="predicted"/>
<gene>
    <name evidence="2" type="ORF">E3P90_00474</name>
</gene>
<feature type="compositionally biased region" description="Acidic residues" evidence="1">
    <location>
        <begin position="448"/>
        <end position="457"/>
    </location>
</feature>
<evidence type="ECO:0000313" key="3">
    <source>
        <dbReference type="Proteomes" id="UP000306954"/>
    </source>
</evidence>
<comment type="caution">
    <text evidence="2">The sequence shown here is derived from an EMBL/GenBank/DDBJ whole genome shotgun (WGS) entry which is preliminary data.</text>
</comment>
<feature type="region of interest" description="Disordered" evidence="1">
    <location>
        <begin position="266"/>
        <end position="293"/>
    </location>
</feature>
<evidence type="ECO:0000313" key="2">
    <source>
        <dbReference type="EMBL" id="TIB16327.1"/>
    </source>
</evidence>
<feature type="region of interest" description="Disordered" evidence="1">
    <location>
        <begin position="233"/>
        <end position="253"/>
    </location>
</feature>
<feature type="compositionally biased region" description="Low complexity" evidence="1">
    <location>
        <begin position="266"/>
        <end position="282"/>
    </location>
</feature>
<reference evidence="2 3" key="1">
    <citation type="submission" date="2019-03" db="EMBL/GenBank/DDBJ databases">
        <title>Sequencing 23 genomes of Wallemia ichthyophaga.</title>
        <authorList>
            <person name="Gostincar C."/>
        </authorList>
    </citation>
    <scope>NUCLEOTIDE SEQUENCE [LARGE SCALE GENOMIC DNA]</scope>
    <source>
        <strain evidence="2 3">EXF-8621</strain>
    </source>
</reference>
<feature type="compositionally biased region" description="Low complexity" evidence="1">
    <location>
        <begin position="458"/>
        <end position="468"/>
    </location>
</feature>
<accession>A0A4V4M2X1</accession>
<feature type="compositionally biased region" description="Pro residues" evidence="1">
    <location>
        <begin position="142"/>
        <end position="162"/>
    </location>
</feature>